<reference evidence="3 4" key="1">
    <citation type="journal article" date="2021" name="Comput. Struct. Biotechnol. J.">
        <title>De novo genome assembly of the potent medicinal plant Rehmannia glutinosa using nanopore technology.</title>
        <authorList>
            <person name="Ma L."/>
            <person name="Dong C."/>
            <person name="Song C."/>
            <person name="Wang X."/>
            <person name="Zheng X."/>
            <person name="Niu Y."/>
            <person name="Chen S."/>
            <person name="Feng W."/>
        </authorList>
    </citation>
    <scope>NUCLEOTIDE SEQUENCE [LARGE SCALE GENOMIC DNA]</scope>
    <source>
        <strain evidence="3">DH-2019</strain>
    </source>
</reference>
<keyword evidence="4" id="KW-1185">Reference proteome</keyword>
<feature type="transmembrane region" description="Helical" evidence="1">
    <location>
        <begin position="75"/>
        <end position="96"/>
    </location>
</feature>
<accession>A0ABR0UUV1</accession>
<keyword evidence="1" id="KW-0812">Transmembrane</keyword>
<evidence type="ECO:0000313" key="3">
    <source>
        <dbReference type="EMBL" id="KAK6125771.1"/>
    </source>
</evidence>
<dbReference type="InterPro" id="IPR026960">
    <property type="entry name" value="RVT-Znf"/>
</dbReference>
<gene>
    <name evidence="3" type="ORF">DH2020_040487</name>
</gene>
<feature type="domain" description="Reverse transcriptase zinc-binding" evidence="2">
    <location>
        <begin position="222"/>
        <end position="289"/>
    </location>
</feature>
<evidence type="ECO:0000313" key="4">
    <source>
        <dbReference type="Proteomes" id="UP001318860"/>
    </source>
</evidence>
<proteinExistence type="predicted"/>
<evidence type="ECO:0000256" key="1">
    <source>
        <dbReference type="SAM" id="Phobius"/>
    </source>
</evidence>
<dbReference type="Proteomes" id="UP001318860">
    <property type="component" value="Unassembled WGS sequence"/>
</dbReference>
<feature type="transmembrane region" description="Helical" evidence="1">
    <location>
        <begin position="42"/>
        <end position="63"/>
    </location>
</feature>
<protein>
    <recommendedName>
        <fullName evidence="2">Reverse transcriptase zinc-binding domain-containing protein</fullName>
    </recommendedName>
</protein>
<sequence length="376" mass="43132">MVSWSDQVTVLQFLPSPFCFEIELCLSNEPVAFWIGRNNGTTFEMCTTAGVIFGVWLGISTIYSVMKRSREGGKGLLVASISLILSSMISVCMSSSDHLLLTYNSNSCSSTMKKRFAFDRRWIGKDGFSDIVKKVWNTPQFGNPFFQLQSKITSCRIQLIKWSRDLLVSLAQKNESLEHSLDLLEIKVVIFSVKSPYFHLVIEKVKKLDIAESSGNAKLMQLVRKRSWGLKIKNKIKHFIWKCYSGILPSNNNVMKKGVKIDDICKSYGEAVETIEHILLSCPRAKTIWKFSPIHWDGLCEEAASFHLWWSKICSPEKDAISEDRIQLSTYLLWWLWKTRNMWLFEGIWKPGMATIDSSISEWQEFKGSSSRYAPQ</sequence>
<dbReference type="Pfam" id="PF13966">
    <property type="entry name" value="zf-RVT"/>
    <property type="match status" value="1"/>
</dbReference>
<organism evidence="3 4">
    <name type="scientific">Rehmannia glutinosa</name>
    <name type="common">Chinese foxglove</name>
    <dbReference type="NCBI Taxonomy" id="99300"/>
    <lineage>
        <taxon>Eukaryota</taxon>
        <taxon>Viridiplantae</taxon>
        <taxon>Streptophyta</taxon>
        <taxon>Embryophyta</taxon>
        <taxon>Tracheophyta</taxon>
        <taxon>Spermatophyta</taxon>
        <taxon>Magnoliopsida</taxon>
        <taxon>eudicotyledons</taxon>
        <taxon>Gunneridae</taxon>
        <taxon>Pentapetalae</taxon>
        <taxon>asterids</taxon>
        <taxon>lamiids</taxon>
        <taxon>Lamiales</taxon>
        <taxon>Orobanchaceae</taxon>
        <taxon>Rehmannieae</taxon>
        <taxon>Rehmannia</taxon>
    </lineage>
</organism>
<dbReference type="EMBL" id="JABTTQ020002130">
    <property type="protein sequence ID" value="KAK6125771.1"/>
    <property type="molecule type" value="Genomic_DNA"/>
</dbReference>
<evidence type="ECO:0000259" key="2">
    <source>
        <dbReference type="Pfam" id="PF13966"/>
    </source>
</evidence>
<comment type="caution">
    <text evidence="3">The sequence shown here is derived from an EMBL/GenBank/DDBJ whole genome shotgun (WGS) entry which is preliminary data.</text>
</comment>
<keyword evidence="1" id="KW-1133">Transmembrane helix</keyword>
<name>A0ABR0UUV1_REHGL</name>
<keyword evidence="1" id="KW-0472">Membrane</keyword>